<dbReference type="InterPro" id="IPR013083">
    <property type="entry name" value="Znf_RING/FYVE/PHD"/>
</dbReference>
<reference evidence="4" key="1">
    <citation type="journal article" date="2019" name="Nat. Commun.">
        <title>The genome of broomcorn millet.</title>
        <authorList>
            <person name="Zou C."/>
            <person name="Miki D."/>
            <person name="Li D."/>
            <person name="Tang Q."/>
            <person name="Xiao L."/>
            <person name="Rajput S."/>
            <person name="Deng P."/>
            <person name="Jia W."/>
            <person name="Huang R."/>
            <person name="Zhang M."/>
            <person name="Sun Y."/>
            <person name="Hu J."/>
            <person name="Fu X."/>
            <person name="Schnable P.S."/>
            <person name="Li F."/>
            <person name="Zhang H."/>
            <person name="Feng B."/>
            <person name="Zhu X."/>
            <person name="Liu R."/>
            <person name="Schnable J.C."/>
            <person name="Zhu J.-K."/>
            <person name="Zhang H."/>
        </authorList>
    </citation>
    <scope>NUCLEOTIDE SEQUENCE [LARGE SCALE GENOMIC DNA]</scope>
</reference>
<dbReference type="EMBL" id="PQIB02000014">
    <property type="protein sequence ID" value="RLM69588.1"/>
    <property type="molecule type" value="Genomic_DNA"/>
</dbReference>
<dbReference type="GO" id="GO:0004519">
    <property type="term" value="F:endonuclease activity"/>
    <property type="evidence" value="ECO:0007669"/>
    <property type="project" value="UniProtKB-KW"/>
</dbReference>
<organism evidence="3 4">
    <name type="scientific">Panicum miliaceum</name>
    <name type="common">Proso millet</name>
    <name type="synonym">Broomcorn millet</name>
    <dbReference type="NCBI Taxonomy" id="4540"/>
    <lineage>
        <taxon>Eukaryota</taxon>
        <taxon>Viridiplantae</taxon>
        <taxon>Streptophyta</taxon>
        <taxon>Embryophyta</taxon>
        <taxon>Tracheophyta</taxon>
        <taxon>Spermatophyta</taxon>
        <taxon>Magnoliopsida</taxon>
        <taxon>Liliopsida</taxon>
        <taxon>Poales</taxon>
        <taxon>Poaceae</taxon>
        <taxon>PACMAD clade</taxon>
        <taxon>Panicoideae</taxon>
        <taxon>Panicodae</taxon>
        <taxon>Paniceae</taxon>
        <taxon>Panicinae</taxon>
        <taxon>Panicum</taxon>
        <taxon>Panicum sect. Panicum</taxon>
    </lineage>
</organism>
<gene>
    <name evidence="3" type="ORF">C2845_PM17G01480</name>
</gene>
<comment type="caution">
    <text evidence="3">The sequence shown here is derived from an EMBL/GenBank/DDBJ whole genome shotgun (WGS) entry which is preliminary data.</text>
</comment>
<evidence type="ECO:0000313" key="4">
    <source>
        <dbReference type="Proteomes" id="UP000275267"/>
    </source>
</evidence>
<dbReference type="SUPFAM" id="SSF57850">
    <property type="entry name" value="RING/U-box"/>
    <property type="match status" value="1"/>
</dbReference>
<evidence type="ECO:0000256" key="1">
    <source>
        <dbReference type="SAM" id="MobiDB-lite"/>
    </source>
</evidence>
<dbReference type="Proteomes" id="UP000275267">
    <property type="component" value="Unassembled WGS sequence"/>
</dbReference>
<evidence type="ECO:0000259" key="2">
    <source>
        <dbReference type="PROSITE" id="PS50164"/>
    </source>
</evidence>
<dbReference type="Gene3D" id="3.30.40.10">
    <property type="entry name" value="Zinc/RING finger domain, C3HC4 (zinc finger)"/>
    <property type="match status" value="1"/>
</dbReference>
<feature type="domain" description="GIY-YIG" evidence="2">
    <location>
        <begin position="138"/>
        <end position="219"/>
    </location>
</feature>
<evidence type="ECO:0000313" key="3">
    <source>
        <dbReference type="EMBL" id="RLM69588.1"/>
    </source>
</evidence>
<feature type="region of interest" description="Disordered" evidence="1">
    <location>
        <begin position="113"/>
        <end position="135"/>
    </location>
</feature>
<dbReference type="InterPro" id="IPR001841">
    <property type="entry name" value="Znf_RING"/>
</dbReference>
<dbReference type="Pfam" id="PF17123">
    <property type="entry name" value="zf-RING_11"/>
    <property type="match status" value="1"/>
</dbReference>
<protein>
    <submittedName>
        <fullName evidence="3">Structure-specific endonuclease subunit slx1-like</fullName>
    </submittedName>
</protein>
<dbReference type="AlphaFoldDB" id="A0A3L6Q0S3"/>
<dbReference type="Pfam" id="PF01541">
    <property type="entry name" value="GIY-YIG"/>
    <property type="match status" value="1"/>
</dbReference>
<dbReference type="OrthoDB" id="24645at2759"/>
<dbReference type="PROSITE" id="PS50164">
    <property type="entry name" value="GIY_YIG"/>
    <property type="match status" value="1"/>
</dbReference>
<dbReference type="STRING" id="4540.A0A3L6Q0S3"/>
<dbReference type="InterPro" id="IPR000305">
    <property type="entry name" value="GIY-YIG_endonuc"/>
</dbReference>
<dbReference type="PANTHER" id="PTHR20208">
    <property type="entry name" value="STRUCTURE-SPECIFIC ENDONUCLEASE SUBUNIT SLX1"/>
    <property type="match status" value="1"/>
</dbReference>
<dbReference type="SUPFAM" id="SSF82771">
    <property type="entry name" value="GIY-YIG endonuclease"/>
    <property type="match status" value="1"/>
</dbReference>
<dbReference type="InterPro" id="IPR035901">
    <property type="entry name" value="GIY-YIG_endonuc_sf"/>
</dbReference>
<dbReference type="Gene3D" id="3.40.1440.10">
    <property type="entry name" value="GIY-YIG endonuclease"/>
    <property type="match status" value="1"/>
</dbReference>
<dbReference type="InterPro" id="IPR050381">
    <property type="entry name" value="SLX1_endonuclease"/>
</dbReference>
<sequence length="253" mass="26859">MHLTPAGPNAFELSLRSGAGGVGADSGFVGVPASGDAMAALPETTVGEGGAGEEECAVCLEGYAAGDTVRTLPCSHGFFLPSIRARTPTRRRGETMSLTAAFRAAKIPRTLPPKCGEAASASVPGDPSAGAEKRKAPPPWCVYLIASSRMPRTYVGVTTDFPRRLRQHNGELKGGAKAASAGRPWNLACLVEGFANRSEACEFESKWKNISRKMARKRTEPSVESALQHRQAALSKVESCMDCSHLQIKWRSS</sequence>
<dbReference type="PANTHER" id="PTHR20208:SF13">
    <property type="entry name" value="STRUCTURE-SPECIFIC ENDONUCLEASE SUBUNIT SLX1"/>
    <property type="match status" value="1"/>
</dbReference>
<accession>A0A3L6Q0S3</accession>
<name>A0A3L6Q0S3_PANMI</name>
<keyword evidence="4" id="KW-1185">Reference proteome</keyword>
<proteinExistence type="predicted"/>